<sequence length="487" mass="52666">MAHQTPASLVDQLTASGGSEPAGFLNDIIKNLWPNICVAGSNIIKDTVEPILASTLPGPLSKLRFVKIEFGKVPISFSNVDVHKTSAGGIKLDMDMNWEGLCDFELDGGMVPKVGVERVHMKGRISVLLCPLTNVIPLIGAVQVAFLNTPSLSLDFTDAANIADFSVINNTIRKTILGVIESMAVLPNRFLVKLDPNTDYFKAYQPHNGVIRVTVVKASGIDAPKKGERKSGLKKLMAKVKLEDVPDCYVKVKVGAEEEWKTSTVDNNREPEWNESHDFLVTDFEQDISVDIQDEDMAGDDDMGIASTTVKQILLNGGTQELRLSQKGQEAAGTLLIHAKYFHLVSDAQVLSAPSAQGQGQVCGLATILIAGVHELQGQRDDLNPSVKVTWGDKTFQTAAKTYSPGTDIFNPSFDQAFRIPMTADMLANPGAFKLSLLNKNVEFGSAQVDFRDVVSAQGMVLQDRFNVGNGAQIRASISLQGVKAAE</sequence>
<dbReference type="CDD" id="cd21670">
    <property type="entry name" value="SMP_ESyt"/>
    <property type="match status" value="1"/>
</dbReference>
<dbReference type="EMBL" id="KB908604">
    <property type="protein sequence ID" value="EOA86134.1"/>
    <property type="molecule type" value="Genomic_DNA"/>
</dbReference>
<evidence type="ECO:0000256" key="7">
    <source>
        <dbReference type="ARBA" id="ARBA00022989"/>
    </source>
</evidence>
<evidence type="ECO:0008006" key="15">
    <source>
        <dbReference type="Google" id="ProtNLM"/>
    </source>
</evidence>
<dbReference type="GO" id="GO:0016020">
    <property type="term" value="C:membrane"/>
    <property type="evidence" value="ECO:0007669"/>
    <property type="project" value="UniProtKB-SubCell"/>
</dbReference>
<reference evidence="13 14" key="2">
    <citation type="journal article" date="2013" name="PLoS Genet.">
        <title>Comparative genome structure, secondary metabolite, and effector coding capacity across Cochliobolus pathogens.</title>
        <authorList>
            <person name="Condon B.J."/>
            <person name="Leng Y."/>
            <person name="Wu D."/>
            <person name="Bushley K.E."/>
            <person name="Ohm R.A."/>
            <person name="Otillar R."/>
            <person name="Martin J."/>
            <person name="Schackwitz W."/>
            <person name="Grimwood J."/>
            <person name="MohdZainudin N."/>
            <person name="Xue C."/>
            <person name="Wang R."/>
            <person name="Manning V.A."/>
            <person name="Dhillon B."/>
            <person name="Tu Z.J."/>
            <person name="Steffenson B.J."/>
            <person name="Salamov A."/>
            <person name="Sun H."/>
            <person name="Lowry S."/>
            <person name="LaButti K."/>
            <person name="Han J."/>
            <person name="Copeland A."/>
            <person name="Lindquist E."/>
            <person name="Barry K."/>
            <person name="Schmutz J."/>
            <person name="Baker S.E."/>
            <person name="Ciuffetti L.M."/>
            <person name="Grigoriev I.V."/>
            <person name="Zhong S."/>
            <person name="Turgeon B.G."/>
        </authorList>
    </citation>
    <scope>NUCLEOTIDE SEQUENCE [LARGE SCALE GENOMIC DNA]</scope>
    <source>
        <strain evidence="14">28A</strain>
    </source>
</reference>
<keyword evidence="14" id="KW-1185">Reference proteome</keyword>
<dbReference type="PANTHER" id="PTHR45761:SF1">
    <property type="entry name" value="EXTENDED SYNAPTOTAGMIN-LIKE PROTEIN 2, ISOFORM C"/>
    <property type="match status" value="1"/>
</dbReference>
<dbReference type="GeneID" id="19400846"/>
<dbReference type="HOGENOM" id="CLU_048762_0_0_1"/>
<keyword evidence="3" id="KW-0812">Transmembrane</keyword>
<dbReference type="Pfam" id="PF00168">
    <property type="entry name" value="C2"/>
    <property type="match status" value="1"/>
</dbReference>
<feature type="domain" description="C2" evidence="11">
    <location>
        <begin position="186"/>
        <end position="324"/>
    </location>
</feature>
<keyword evidence="10" id="KW-0472">Membrane</keyword>
<evidence type="ECO:0000259" key="11">
    <source>
        <dbReference type="PROSITE" id="PS50004"/>
    </source>
</evidence>
<evidence type="ECO:0000256" key="10">
    <source>
        <dbReference type="ARBA" id="ARBA00023136"/>
    </source>
</evidence>
<dbReference type="InterPro" id="IPR039010">
    <property type="entry name" value="Synaptotagmin_SMP"/>
</dbReference>
<comment type="subcellular location">
    <subcellularLocation>
        <location evidence="1">Membrane</location>
    </subcellularLocation>
</comment>
<evidence type="ECO:0000256" key="4">
    <source>
        <dbReference type="ARBA" id="ARBA00022723"/>
    </source>
</evidence>
<dbReference type="GO" id="GO:0012505">
    <property type="term" value="C:endomembrane system"/>
    <property type="evidence" value="ECO:0007669"/>
    <property type="project" value="UniProtKB-ARBA"/>
</dbReference>
<dbReference type="GO" id="GO:0008289">
    <property type="term" value="F:lipid binding"/>
    <property type="evidence" value="ECO:0007669"/>
    <property type="project" value="UniProtKB-KW"/>
</dbReference>
<dbReference type="CDD" id="cd00030">
    <property type="entry name" value="C2"/>
    <property type="match status" value="1"/>
</dbReference>
<dbReference type="RefSeq" id="XP_008026148.1">
    <property type="nucleotide sequence ID" value="XM_008027957.1"/>
</dbReference>
<dbReference type="Pfam" id="PF17047">
    <property type="entry name" value="SMP_LBD"/>
    <property type="match status" value="1"/>
</dbReference>
<dbReference type="OrthoDB" id="1029639at2759"/>
<dbReference type="InterPro" id="IPR031468">
    <property type="entry name" value="SMP_LBD"/>
</dbReference>
<keyword evidence="4" id="KW-0479">Metal-binding</keyword>
<reference evidence="13 14" key="1">
    <citation type="journal article" date="2012" name="PLoS Pathog.">
        <title>Diverse lifestyles and strategies of plant pathogenesis encoded in the genomes of eighteen Dothideomycetes fungi.</title>
        <authorList>
            <person name="Ohm R.A."/>
            <person name="Feau N."/>
            <person name="Henrissat B."/>
            <person name="Schoch C.L."/>
            <person name="Horwitz B.A."/>
            <person name="Barry K.W."/>
            <person name="Condon B.J."/>
            <person name="Copeland A.C."/>
            <person name="Dhillon B."/>
            <person name="Glaser F."/>
            <person name="Hesse C.N."/>
            <person name="Kosti I."/>
            <person name="LaButti K."/>
            <person name="Lindquist E.A."/>
            <person name="Lucas S."/>
            <person name="Salamov A.A."/>
            <person name="Bradshaw R.E."/>
            <person name="Ciuffetti L."/>
            <person name="Hamelin R.C."/>
            <person name="Kema G.H.J."/>
            <person name="Lawrence C."/>
            <person name="Scott J.A."/>
            <person name="Spatafora J.W."/>
            <person name="Turgeon B.G."/>
            <person name="de Wit P.J.G.M."/>
            <person name="Zhong S."/>
            <person name="Goodwin S.B."/>
            <person name="Grigoriev I.V."/>
        </authorList>
    </citation>
    <scope>NUCLEOTIDE SEQUENCE [LARGE SCALE GENOMIC DNA]</scope>
    <source>
        <strain evidence="14">28A</strain>
    </source>
</reference>
<dbReference type="InterPro" id="IPR035892">
    <property type="entry name" value="C2_domain_sf"/>
</dbReference>
<dbReference type="Proteomes" id="UP000016935">
    <property type="component" value="Unassembled WGS sequence"/>
</dbReference>
<proteinExistence type="predicted"/>
<keyword evidence="8" id="KW-0445">Lipid transport</keyword>
<dbReference type="SUPFAM" id="SSF49562">
    <property type="entry name" value="C2 domain (Calcium/lipid-binding domain, CaLB)"/>
    <property type="match status" value="2"/>
</dbReference>
<dbReference type="PROSITE" id="PS51847">
    <property type="entry name" value="SMP"/>
    <property type="match status" value="1"/>
</dbReference>
<evidence type="ECO:0000256" key="5">
    <source>
        <dbReference type="ARBA" id="ARBA00022737"/>
    </source>
</evidence>
<dbReference type="STRING" id="671987.R0K9T3"/>
<keyword evidence="9" id="KW-0446">Lipid-binding</keyword>
<dbReference type="AlphaFoldDB" id="R0K9T3"/>
<dbReference type="PANTHER" id="PTHR45761">
    <property type="entry name" value="EXTENDED SYNAPTOTAGMIN-LIKE PROTEIN 2, ISOFORM C"/>
    <property type="match status" value="1"/>
</dbReference>
<dbReference type="SMART" id="SM00239">
    <property type="entry name" value="C2"/>
    <property type="match status" value="2"/>
</dbReference>
<accession>R0K9T3</accession>
<dbReference type="eggNOG" id="KOG1012">
    <property type="taxonomic scope" value="Eukaryota"/>
</dbReference>
<evidence type="ECO:0000256" key="9">
    <source>
        <dbReference type="ARBA" id="ARBA00023121"/>
    </source>
</evidence>
<feature type="domain" description="SMP-LTD" evidence="12">
    <location>
        <begin position="18"/>
        <end position="195"/>
    </location>
</feature>
<keyword evidence="6" id="KW-0106">Calcium</keyword>
<organism evidence="13 14">
    <name type="scientific">Exserohilum turcicum (strain 28A)</name>
    <name type="common">Northern leaf blight fungus</name>
    <name type="synonym">Setosphaeria turcica</name>
    <dbReference type="NCBI Taxonomy" id="671987"/>
    <lineage>
        <taxon>Eukaryota</taxon>
        <taxon>Fungi</taxon>
        <taxon>Dikarya</taxon>
        <taxon>Ascomycota</taxon>
        <taxon>Pezizomycotina</taxon>
        <taxon>Dothideomycetes</taxon>
        <taxon>Pleosporomycetidae</taxon>
        <taxon>Pleosporales</taxon>
        <taxon>Pleosporineae</taxon>
        <taxon>Pleosporaceae</taxon>
        <taxon>Exserohilum</taxon>
    </lineage>
</organism>
<evidence type="ECO:0000313" key="14">
    <source>
        <dbReference type="Proteomes" id="UP000016935"/>
    </source>
</evidence>
<protein>
    <recommendedName>
        <fullName evidence="15">C2 domain-containing protein</fullName>
    </recommendedName>
</protein>
<name>R0K9T3_EXST2</name>
<evidence type="ECO:0000256" key="1">
    <source>
        <dbReference type="ARBA" id="ARBA00004370"/>
    </source>
</evidence>
<keyword evidence="5" id="KW-0677">Repeat</keyword>
<dbReference type="GO" id="GO:0046872">
    <property type="term" value="F:metal ion binding"/>
    <property type="evidence" value="ECO:0007669"/>
    <property type="project" value="UniProtKB-KW"/>
</dbReference>
<evidence type="ECO:0000259" key="12">
    <source>
        <dbReference type="PROSITE" id="PS51847"/>
    </source>
</evidence>
<keyword evidence="7" id="KW-1133">Transmembrane helix</keyword>
<evidence type="ECO:0000256" key="2">
    <source>
        <dbReference type="ARBA" id="ARBA00022448"/>
    </source>
</evidence>
<keyword evidence="2" id="KW-0813">Transport</keyword>
<dbReference type="Gene3D" id="2.60.40.150">
    <property type="entry name" value="C2 domain"/>
    <property type="match status" value="2"/>
</dbReference>
<evidence type="ECO:0000256" key="8">
    <source>
        <dbReference type="ARBA" id="ARBA00023055"/>
    </source>
</evidence>
<evidence type="ECO:0000256" key="6">
    <source>
        <dbReference type="ARBA" id="ARBA00022837"/>
    </source>
</evidence>
<gene>
    <name evidence="13" type="ORF">SETTUDRAFT_169261</name>
</gene>
<dbReference type="GO" id="GO:0005737">
    <property type="term" value="C:cytoplasm"/>
    <property type="evidence" value="ECO:0007669"/>
    <property type="project" value="UniProtKB-ARBA"/>
</dbReference>
<dbReference type="InterPro" id="IPR000008">
    <property type="entry name" value="C2_dom"/>
</dbReference>
<dbReference type="GO" id="GO:0006869">
    <property type="term" value="P:lipid transport"/>
    <property type="evidence" value="ECO:0007669"/>
    <property type="project" value="UniProtKB-KW"/>
</dbReference>
<evidence type="ECO:0000313" key="13">
    <source>
        <dbReference type="EMBL" id="EOA86134.1"/>
    </source>
</evidence>
<dbReference type="InterPro" id="IPR051634">
    <property type="entry name" value="Extended_Synaptotagmin"/>
</dbReference>
<evidence type="ECO:0000256" key="3">
    <source>
        <dbReference type="ARBA" id="ARBA00022692"/>
    </source>
</evidence>
<dbReference type="PROSITE" id="PS50004">
    <property type="entry name" value="C2"/>
    <property type="match status" value="1"/>
</dbReference>